<dbReference type="PANTHER" id="PTHR43353:SF5">
    <property type="entry name" value="SUCCINATE-SEMIALDEHYDE DEHYDROGENASE, MITOCHONDRIAL"/>
    <property type="match status" value="1"/>
</dbReference>
<dbReference type="InterPro" id="IPR016161">
    <property type="entry name" value="Ald_DH/histidinol_DH"/>
</dbReference>
<accession>A0A9X1XA85</accession>
<keyword evidence="2" id="KW-0560">Oxidoreductase</keyword>
<evidence type="ECO:0000313" key="4">
    <source>
        <dbReference type="EMBL" id="MCK6255645.1"/>
    </source>
</evidence>
<organism evidence="4 5">
    <name type="scientific">Fictibacillus marinisediminis</name>
    <dbReference type="NCBI Taxonomy" id="2878389"/>
    <lineage>
        <taxon>Bacteria</taxon>
        <taxon>Bacillati</taxon>
        <taxon>Bacillota</taxon>
        <taxon>Bacilli</taxon>
        <taxon>Bacillales</taxon>
        <taxon>Fictibacillaceae</taxon>
        <taxon>Fictibacillus</taxon>
    </lineage>
</organism>
<dbReference type="Proteomes" id="UP001139011">
    <property type="component" value="Unassembled WGS sequence"/>
</dbReference>
<dbReference type="InterPro" id="IPR015590">
    <property type="entry name" value="Aldehyde_DH_dom"/>
</dbReference>
<evidence type="ECO:0000313" key="5">
    <source>
        <dbReference type="Proteomes" id="UP001139011"/>
    </source>
</evidence>
<dbReference type="PROSITE" id="PS00070">
    <property type="entry name" value="ALDEHYDE_DEHYDR_CYS"/>
    <property type="match status" value="1"/>
</dbReference>
<dbReference type="FunFam" id="3.40.605.10:FF:000005">
    <property type="entry name" value="Succinate-semialdehyde dehydrogenase I"/>
    <property type="match status" value="1"/>
</dbReference>
<dbReference type="Pfam" id="PF00171">
    <property type="entry name" value="Aldedh"/>
    <property type="match status" value="1"/>
</dbReference>
<dbReference type="Gene3D" id="3.40.605.10">
    <property type="entry name" value="Aldehyde Dehydrogenase, Chain A, domain 1"/>
    <property type="match status" value="1"/>
</dbReference>
<gene>
    <name evidence="4" type="ORF">LCY76_03275</name>
</gene>
<name>A0A9X1XA85_9BACL</name>
<dbReference type="CDD" id="cd07103">
    <property type="entry name" value="ALDH_F5_SSADH_GabD"/>
    <property type="match status" value="1"/>
</dbReference>
<proteinExistence type="inferred from homology"/>
<protein>
    <submittedName>
        <fullName evidence="4">NAD-dependent succinate-semialdehyde dehydrogenase</fullName>
    </submittedName>
</protein>
<dbReference type="InterPro" id="IPR016160">
    <property type="entry name" value="Ald_DH_CS_CYS"/>
</dbReference>
<dbReference type="GO" id="GO:0004777">
    <property type="term" value="F:succinate-semialdehyde dehydrogenase (NAD+) activity"/>
    <property type="evidence" value="ECO:0007669"/>
    <property type="project" value="TreeGrafter"/>
</dbReference>
<evidence type="ECO:0000256" key="2">
    <source>
        <dbReference type="ARBA" id="ARBA00023002"/>
    </source>
</evidence>
<dbReference type="Gene3D" id="3.40.309.10">
    <property type="entry name" value="Aldehyde Dehydrogenase, Chain A, domain 2"/>
    <property type="match status" value="1"/>
</dbReference>
<keyword evidence="5" id="KW-1185">Reference proteome</keyword>
<evidence type="ECO:0000256" key="1">
    <source>
        <dbReference type="ARBA" id="ARBA00009986"/>
    </source>
</evidence>
<dbReference type="FunFam" id="3.40.605.10:FF:000026">
    <property type="entry name" value="Aldehyde dehydrogenase, putative"/>
    <property type="match status" value="1"/>
</dbReference>
<dbReference type="GO" id="GO:0009450">
    <property type="term" value="P:gamma-aminobutyric acid catabolic process"/>
    <property type="evidence" value="ECO:0007669"/>
    <property type="project" value="TreeGrafter"/>
</dbReference>
<dbReference type="InterPro" id="IPR050740">
    <property type="entry name" value="Aldehyde_DH_Superfamily"/>
</dbReference>
<dbReference type="SUPFAM" id="SSF53720">
    <property type="entry name" value="ALDH-like"/>
    <property type="match status" value="1"/>
</dbReference>
<dbReference type="PANTHER" id="PTHR43353">
    <property type="entry name" value="SUCCINATE-SEMIALDEHYDE DEHYDROGENASE, MITOCHONDRIAL"/>
    <property type="match status" value="1"/>
</dbReference>
<sequence length="474" mass="52049">MFIDGEWLEAAKGERHPVRNPATGELIANVAFGGEKDAERAVNAAERAFPHWAAETAEIRADYLITIYNLIMEDADRLAKILTMEEGKPLAEAKREVLWGAEYVLWYAGEAKRIYGEILPSSEQNQQLLVQRYPVGIVAAITPWNFPFSMITRKLAPALAAGCTVVIKPSPETPLSAIALFEIFEKAGLPHGAANLVIGNAKEISGVFVNHDKVRKISFTGSAQIGKQFMEQAAKKLKKVSLELGGHAPFIVFDDADIDLAVDGLIQNKFQNNGQTCTCANRVFVQKNVLEQFTDVLTDKIKELKIGNGIEKGVEVGPLIHKAALSQVQIQVEDAVHKGAEIIAGGNPLRNGVYKKGNFFEPTILCDVTQEMKIFQEETFGPVIPLIPFETEDEAVEQANETVYGLAAYVYTKNLGRTIRVSDRLEFGMVGINGTKVGYVQAPFGGMKESGIGREGGKYGLDEFLEYKLLNINF</sequence>
<dbReference type="EMBL" id="JAIWJX010000002">
    <property type="protein sequence ID" value="MCK6255645.1"/>
    <property type="molecule type" value="Genomic_DNA"/>
</dbReference>
<dbReference type="InterPro" id="IPR016163">
    <property type="entry name" value="Ald_DH_C"/>
</dbReference>
<dbReference type="InterPro" id="IPR016162">
    <property type="entry name" value="Ald_DH_N"/>
</dbReference>
<reference evidence="4" key="1">
    <citation type="submission" date="2021-09" db="EMBL/GenBank/DDBJ databases">
        <title>Genome analysis of Fictibacillus sp. KIGAM418 isolated from marine sediment.</title>
        <authorList>
            <person name="Seo M.-J."/>
            <person name="Cho E.-S."/>
            <person name="Hwang C.Y."/>
        </authorList>
    </citation>
    <scope>NUCLEOTIDE SEQUENCE</scope>
    <source>
        <strain evidence="4">KIGAM418</strain>
    </source>
</reference>
<feature type="domain" description="Aldehyde dehydrogenase" evidence="3">
    <location>
        <begin position="7"/>
        <end position="468"/>
    </location>
</feature>
<comment type="caution">
    <text evidence="4">The sequence shown here is derived from an EMBL/GenBank/DDBJ whole genome shotgun (WGS) entry which is preliminary data.</text>
</comment>
<comment type="similarity">
    <text evidence="1">Belongs to the aldehyde dehydrogenase family.</text>
</comment>
<dbReference type="FunFam" id="3.40.309.10:FF:000004">
    <property type="entry name" value="Succinate-semialdehyde dehydrogenase I"/>
    <property type="match status" value="1"/>
</dbReference>
<dbReference type="AlphaFoldDB" id="A0A9X1XA85"/>
<evidence type="ECO:0000259" key="3">
    <source>
        <dbReference type="Pfam" id="PF00171"/>
    </source>
</evidence>